<gene>
    <name evidence="1" type="ORF">ACFFV7_31290</name>
</gene>
<dbReference type="SUPFAM" id="SSF56112">
    <property type="entry name" value="Protein kinase-like (PK-like)"/>
    <property type="match status" value="1"/>
</dbReference>
<accession>A0ABV5IMW3</accession>
<organism evidence="1 2">
    <name type="scientific">Nonomuraea spiralis</name>
    <dbReference type="NCBI Taxonomy" id="46182"/>
    <lineage>
        <taxon>Bacteria</taxon>
        <taxon>Bacillati</taxon>
        <taxon>Actinomycetota</taxon>
        <taxon>Actinomycetes</taxon>
        <taxon>Streptosporangiales</taxon>
        <taxon>Streptosporangiaceae</taxon>
        <taxon>Nonomuraea</taxon>
    </lineage>
</organism>
<reference evidence="1 2" key="1">
    <citation type="submission" date="2024-09" db="EMBL/GenBank/DDBJ databases">
        <authorList>
            <person name="Sun Q."/>
            <person name="Mori K."/>
        </authorList>
    </citation>
    <scope>NUCLEOTIDE SEQUENCE [LARGE SCALE GENOMIC DNA]</scope>
    <source>
        <strain evidence="1 2">CCM 3426</strain>
    </source>
</reference>
<dbReference type="EMBL" id="JBHMEI010000030">
    <property type="protein sequence ID" value="MFB9205717.1"/>
    <property type="molecule type" value="Genomic_DNA"/>
</dbReference>
<sequence length="363" mass="38611">MTEPQDMSRNARLGRYADVASTLALHSDRRLAGLLERAGALGTGIGGASALLDVDGVPVFAKRVPLTDLEREPANVMSTANLFELPPFCQYGVGSPGFGSWRELAAHVMTTNWVLAGHTDAFPLLYHWRVLPGAPPPAEEHADVEAAVRYWGGAPAVGERLRALAEASAGIVLFQEYVPHNLDAWLAARLADGPEAAAEACAMVEARLTADVSFMNGHGLTHFDGHFGNLLTDGDRLYVADLGLATSPRFELSGEERAFLGRNAGHDLGYALMRLVNWLVSNVCGVPVAGPPAPRDAFVRACAEGDADLSGIPPVAAAIIRRHAPVAAAMNGFYWDLFGADRATPFPREQVEHALAPPGTLGR</sequence>
<dbReference type="InterPro" id="IPR011009">
    <property type="entry name" value="Kinase-like_dom_sf"/>
</dbReference>
<evidence type="ECO:0000313" key="1">
    <source>
        <dbReference type="EMBL" id="MFB9205717.1"/>
    </source>
</evidence>
<dbReference type="RefSeq" id="WP_229824304.1">
    <property type="nucleotide sequence ID" value="NZ_BMRC01000010.1"/>
</dbReference>
<evidence type="ECO:0000313" key="2">
    <source>
        <dbReference type="Proteomes" id="UP001589647"/>
    </source>
</evidence>
<proteinExistence type="predicted"/>
<comment type="caution">
    <text evidence="1">The sequence shown here is derived from an EMBL/GenBank/DDBJ whole genome shotgun (WGS) entry which is preliminary data.</text>
</comment>
<protein>
    <submittedName>
        <fullName evidence="1">Serine/threonine protein phosphatase</fullName>
    </submittedName>
</protein>
<keyword evidence="2" id="KW-1185">Reference proteome</keyword>
<dbReference type="Proteomes" id="UP001589647">
    <property type="component" value="Unassembled WGS sequence"/>
</dbReference>
<name>A0ABV5IMW3_9ACTN</name>